<protein>
    <submittedName>
        <fullName evidence="1">Uncharacterized protein</fullName>
    </submittedName>
</protein>
<evidence type="ECO:0000313" key="2">
    <source>
        <dbReference type="Proteomes" id="UP000814128"/>
    </source>
</evidence>
<sequence length="155" mass="16334">MCDGSASSSIEGRIAALERCKSASADEQLSFDGSRAVTPATLKGYIRSLALVRTNSQDKNSLPARLSTLADKMPSLHTSAHTLPAAAAIFHGPHALCPVRLPCGLFTACISPSAFPLVYSSTKSPPLMFHDDDLMAGSKLDRILQCVTTGDADND</sequence>
<proteinExistence type="predicted"/>
<evidence type="ECO:0000313" key="1">
    <source>
        <dbReference type="EMBL" id="KAI0026620.1"/>
    </source>
</evidence>
<accession>A0ACB8Q588</accession>
<gene>
    <name evidence="1" type="ORF">K488DRAFT_92210</name>
</gene>
<name>A0ACB8Q588_9AGAM</name>
<keyword evidence="2" id="KW-1185">Reference proteome</keyword>
<reference evidence="1" key="2">
    <citation type="journal article" date="2022" name="New Phytol.">
        <title>Evolutionary transition to the ectomycorrhizal habit in the genomes of a hyperdiverse lineage of mushroom-forming fungi.</title>
        <authorList>
            <person name="Looney B."/>
            <person name="Miyauchi S."/>
            <person name="Morin E."/>
            <person name="Drula E."/>
            <person name="Courty P.E."/>
            <person name="Kohler A."/>
            <person name="Kuo A."/>
            <person name="LaButti K."/>
            <person name="Pangilinan J."/>
            <person name="Lipzen A."/>
            <person name="Riley R."/>
            <person name="Andreopoulos W."/>
            <person name="He G."/>
            <person name="Johnson J."/>
            <person name="Nolan M."/>
            <person name="Tritt A."/>
            <person name="Barry K.W."/>
            <person name="Grigoriev I.V."/>
            <person name="Nagy L.G."/>
            <person name="Hibbett D."/>
            <person name="Henrissat B."/>
            <person name="Matheny P.B."/>
            <person name="Labbe J."/>
            <person name="Martin F.M."/>
        </authorList>
    </citation>
    <scope>NUCLEOTIDE SEQUENCE</scope>
    <source>
        <strain evidence="1">EC-137</strain>
    </source>
</reference>
<organism evidence="1 2">
    <name type="scientific">Vararia minispora EC-137</name>
    <dbReference type="NCBI Taxonomy" id="1314806"/>
    <lineage>
        <taxon>Eukaryota</taxon>
        <taxon>Fungi</taxon>
        <taxon>Dikarya</taxon>
        <taxon>Basidiomycota</taxon>
        <taxon>Agaricomycotina</taxon>
        <taxon>Agaricomycetes</taxon>
        <taxon>Russulales</taxon>
        <taxon>Lachnocladiaceae</taxon>
        <taxon>Vararia</taxon>
    </lineage>
</organism>
<dbReference type="Proteomes" id="UP000814128">
    <property type="component" value="Unassembled WGS sequence"/>
</dbReference>
<reference evidence="1" key="1">
    <citation type="submission" date="2021-02" db="EMBL/GenBank/DDBJ databases">
        <authorList>
            <consortium name="DOE Joint Genome Institute"/>
            <person name="Ahrendt S."/>
            <person name="Looney B.P."/>
            <person name="Miyauchi S."/>
            <person name="Morin E."/>
            <person name="Drula E."/>
            <person name="Courty P.E."/>
            <person name="Chicoki N."/>
            <person name="Fauchery L."/>
            <person name="Kohler A."/>
            <person name="Kuo A."/>
            <person name="Labutti K."/>
            <person name="Pangilinan J."/>
            <person name="Lipzen A."/>
            <person name="Riley R."/>
            <person name="Andreopoulos W."/>
            <person name="He G."/>
            <person name="Johnson J."/>
            <person name="Barry K.W."/>
            <person name="Grigoriev I.V."/>
            <person name="Nagy L."/>
            <person name="Hibbett D."/>
            <person name="Henrissat B."/>
            <person name="Matheny P.B."/>
            <person name="Labbe J."/>
            <person name="Martin F."/>
        </authorList>
    </citation>
    <scope>NUCLEOTIDE SEQUENCE</scope>
    <source>
        <strain evidence="1">EC-137</strain>
    </source>
</reference>
<comment type="caution">
    <text evidence="1">The sequence shown here is derived from an EMBL/GenBank/DDBJ whole genome shotgun (WGS) entry which is preliminary data.</text>
</comment>
<dbReference type="EMBL" id="MU274338">
    <property type="protein sequence ID" value="KAI0026620.1"/>
    <property type="molecule type" value="Genomic_DNA"/>
</dbReference>